<feature type="coiled-coil region" evidence="1">
    <location>
        <begin position="81"/>
        <end position="153"/>
    </location>
</feature>
<evidence type="ECO:0000256" key="1">
    <source>
        <dbReference type="SAM" id="Coils"/>
    </source>
</evidence>
<name>A0A922DMP5_CARIL</name>
<dbReference type="Proteomes" id="UP000811246">
    <property type="component" value="Chromosome 11"/>
</dbReference>
<dbReference type="AlphaFoldDB" id="A0A922DMP5"/>
<reference evidence="3" key="1">
    <citation type="submission" date="2021-01" db="EMBL/GenBank/DDBJ databases">
        <authorList>
            <person name="Lovell J.T."/>
            <person name="Bentley N."/>
            <person name="Bhattarai G."/>
            <person name="Jenkins J.W."/>
            <person name="Sreedasyam A."/>
            <person name="Alarcon Y."/>
            <person name="Bock C."/>
            <person name="Boston L."/>
            <person name="Carlson J."/>
            <person name="Cervantes K."/>
            <person name="Clermont K."/>
            <person name="Krom N."/>
            <person name="Kubenka K."/>
            <person name="Mamidi S."/>
            <person name="Mattison C."/>
            <person name="Monteros M."/>
            <person name="Pisani C."/>
            <person name="Plott C."/>
            <person name="Rajasekar S."/>
            <person name="Rhein H.S."/>
            <person name="Rohla C."/>
            <person name="Song M."/>
            <person name="Hilaire R.S."/>
            <person name="Shu S."/>
            <person name="Wells L."/>
            <person name="Wang X."/>
            <person name="Webber J."/>
            <person name="Heerema R.J."/>
            <person name="Klein P."/>
            <person name="Conner P."/>
            <person name="Grauke L."/>
            <person name="Grimwood J."/>
            <person name="Schmutz J."/>
            <person name="Randall J.J."/>
        </authorList>
    </citation>
    <scope>NUCLEOTIDE SEQUENCE</scope>
    <source>
        <tissue evidence="3">Leaf</tissue>
    </source>
</reference>
<keyword evidence="2" id="KW-0472">Membrane</keyword>
<organism evidence="3 4">
    <name type="scientific">Carya illinoinensis</name>
    <name type="common">Pecan</name>
    <dbReference type="NCBI Taxonomy" id="32201"/>
    <lineage>
        <taxon>Eukaryota</taxon>
        <taxon>Viridiplantae</taxon>
        <taxon>Streptophyta</taxon>
        <taxon>Embryophyta</taxon>
        <taxon>Tracheophyta</taxon>
        <taxon>Spermatophyta</taxon>
        <taxon>Magnoliopsida</taxon>
        <taxon>eudicotyledons</taxon>
        <taxon>Gunneridae</taxon>
        <taxon>Pentapetalae</taxon>
        <taxon>rosids</taxon>
        <taxon>fabids</taxon>
        <taxon>Fagales</taxon>
        <taxon>Juglandaceae</taxon>
        <taxon>Carya</taxon>
    </lineage>
</organism>
<protein>
    <submittedName>
        <fullName evidence="3">Uncharacterized protein</fullName>
    </submittedName>
</protein>
<dbReference type="PANTHER" id="PTHR36073">
    <property type="match status" value="1"/>
</dbReference>
<feature type="transmembrane region" description="Helical" evidence="2">
    <location>
        <begin position="274"/>
        <end position="296"/>
    </location>
</feature>
<feature type="transmembrane region" description="Helical" evidence="2">
    <location>
        <begin position="54"/>
        <end position="74"/>
    </location>
</feature>
<accession>A0A922DMP5</accession>
<sequence length="348" mass="39672">MMDLITLFSELAATLIILVTRPCSLFKLACFFTMKTVFIVIHTWMELVRATFGFHVNLFSRTMVLTVALISLPVRILNALKRERQIELENLEWDRKELVDDLRTAIKERKRMELILAEVEEEHDKAIAKIEQLEGEFQDLKNENLRLKEIKDEVYWSIKGPDDMDNGQNTGFSESSGIPYGISSWKSSYNGSGIFLQDPMMSKDTWGDEEKPKTKFLNFLKARIQPLNPDIISRQLDMDEVLGQRREVAMSHSLFSAVLSLLVGIIIWEAEDPCMPLVVALFTVVGMSLKSVFELFSTIKIKHASDAVALLSFNWFVLGMLTYPALPRVARMLAPMSLMVVDKLVSSL</sequence>
<feature type="transmembrane region" description="Helical" evidence="2">
    <location>
        <begin position="308"/>
        <end position="326"/>
    </location>
</feature>
<proteinExistence type="predicted"/>
<evidence type="ECO:0000313" key="4">
    <source>
        <dbReference type="Proteomes" id="UP000811246"/>
    </source>
</evidence>
<feature type="transmembrane region" description="Helical" evidence="2">
    <location>
        <begin position="12"/>
        <end position="34"/>
    </location>
</feature>
<gene>
    <name evidence="3" type="ORF">I3842_11G067600</name>
</gene>
<comment type="caution">
    <text evidence="3">The sequence shown here is derived from an EMBL/GenBank/DDBJ whole genome shotgun (WGS) entry which is preliminary data.</text>
</comment>
<evidence type="ECO:0000313" key="3">
    <source>
        <dbReference type="EMBL" id="KAG6687373.1"/>
    </source>
</evidence>
<evidence type="ECO:0000256" key="2">
    <source>
        <dbReference type="SAM" id="Phobius"/>
    </source>
</evidence>
<keyword evidence="2" id="KW-1133">Transmembrane helix</keyword>
<keyword evidence="2" id="KW-0812">Transmembrane</keyword>
<keyword evidence="1" id="KW-0175">Coiled coil</keyword>
<feature type="transmembrane region" description="Helical" evidence="2">
    <location>
        <begin position="248"/>
        <end position="268"/>
    </location>
</feature>
<dbReference type="PANTHER" id="PTHR36073:SF1">
    <property type="entry name" value="OS01G0962100 PROTEIN"/>
    <property type="match status" value="1"/>
</dbReference>
<dbReference type="EMBL" id="CM031835">
    <property type="protein sequence ID" value="KAG6687373.1"/>
    <property type="molecule type" value="Genomic_DNA"/>
</dbReference>